<name>A0A6I8NPR7_ORNAN</name>
<evidence type="ECO:0008006" key="4">
    <source>
        <dbReference type="Google" id="ProtNLM"/>
    </source>
</evidence>
<feature type="region of interest" description="Disordered" evidence="1">
    <location>
        <begin position="1"/>
        <end position="25"/>
    </location>
</feature>
<dbReference type="Ensembl" id="ENSOANT00000059811.1">
    <property type="protein sequence ID" value="ENSOANP00000043082.1"/>
    <property type="gene ID" value="ENSOANG00000047859.1"/>
</dbReference>
<evidence type="ECO:0000256" key="1">
    <source>
        <dbReference type="SAM" id="MobiDB-lite"/>
    </source>
</evidence>
<dbReference type="Bgee" id="ENSOANG00000047859">
    <property type="expression patterns" value="Expressed in fibroblast and 6 other cell types or tissues"/>
</dbReference>
<evidence type="ECO:0000313" key="2">
    <source>
        <dbReference type="Ensembl" id="ENSOANP00000043082.1"/>
    </source>
</evidence>
<sequence>MAGDSEQSLASPQEPPGGEPFLIGVSGGTASGKAWLLCQAAIKSRPNCLSFHPQGFRPSCRSRWTSLQGRAAEPGEDVGGSLPPLWISFLGGPRGGGGLDAS</sequence>
<dbReference type="GeneTree" id="ENSGT01000000221313"/>
<reference evidence="2" key="1">
    <citation type="submission" date="2025-08" db="UniProtKB">
        <authorList>
            <consortium name="Ensembl"/>
        </authorList>
    </citation>
    <scope>IDENTIFICATION</scope>
    <source>
        <strain evidence="2">Glennie</strain>
    </source>
</reference>
<dbReference type="Proteomes" id="UP000002279">
    <property type="component" value="Unplaced"/>
</dbReference>
<evidence type="ECO:0000313" key="3">
    <source>
        <dbReference type="Proteomes" id="UP000002279"/>
    </source>
</evidence>
<organism evidence="2 3">
    <name type="scientific">Ornithorhynchus anatinus</name>
    <name type="common">Duckbill platypus</name>
    <dbReference type="NCBI Taxonomy" id="9258"/>
    <lineage>
        <taxon>Eukaryota</taxon>
        <taxon>Metazoa</taxon>
        <taxon>Chordata</taxon>
        <taxon>Craniata</taxon>
        <taxon>Vertebrata</taxon>
        <taxon>Euteleostomi</taxon>
        <taxon>Mammalia</taxon>
        <taxon>Monotremata</taxon>
        <taxon>Ornithorhynchidae</taxon>
        <taxon>Ornithorhynchus</taxon>
    </lineage>
</organism>
<proteinExistence type="predicted"/>
<reference evidence="2" key="2">
    <citation type="submission" date="2025-09" db="UniProtKB">
        <authorList>
            <consortium name="Ensembl"/>
        </authorList>
    </citation>
    <scope>IDENTIFICATION</scope>
    <source>
        <strain evidence="2">Glennie</strain>
    </source>
</reference>
<dbReference type="InParanoid" id="A0A6I8NPR7"/>
<accession>A0A6I8NPR7</accession>
<keyword evidence="3" id="KW-1185">Reference proteome</keyword>
<protein>
    <recommendedName>
        <fullName evidence="4">Phosphoribulokinase/uridine kinase domain-containing protein</fullName>
    </recommendedName>
</protein>
<dbReference type="AlphaFoldDB" id="A0A6I8NPR7"/>
<feature type="compositionally biased region" description="Polar residues" evidence="1">
    <location>
        <begin position="1"/>
        <end position="11"/>
    </location>
</feature>